<dbReference type="RefSeq" id="WP_039244303.1">
    <property type="nucleotide sequence ID" value="NZ_JWSY01000004.1"/>
</dbReference>
<sequence length="150" mass="16819">MTKPARKQRLSVYLDPAVMNRLAEHAARRDHSRSLVAEAAIESFLSPDAAERQEAVITKRLDQLDRRMTRIERDVGIAVESLAVFIKYWVTTTPTLPEPAAQAAKAKAGERYDQFVTALGRRLAKGPKLRQEISEDVSESQHQESLAHGE</sequence>
<protein>
    <submittedName>
        <fullName evidence="2">CopG family transcriptional regulator</fullName>
    </submittedName>
</protein>
<dbReference type="STRING" id="172043.RM53_03425"/>
<dbReference type="AlphaFoldDB" id="A0A0B4E1R0"/>
<dbReference type="EMBL" id="JWSY01000004">
    <property type="protein sequence ID" value="KIC60513.1"/>
    <property type="molecule type" value="Genomic_DNA"/>
</dbReference>
<feature type="region of interest" description="Disordered" evidence="1">
    <location>
        <begin position="123"/>
        <end position="150"/>
    </location>
</feature>
<feature type="compositionally biased region" description="Basic and acidic residues" evidence="1">
    <location>
        <begin position="129"/>
        <end position="150"/>
    </location>
</feature>
<name>A0A0B4E1R0_9CAUL</name>
<evidence type="ECO:0000256" key="1">
    <source>
        <dbReference type="SAM" id="MobiDB-lite"/>
    </source>
</evidence>
<organism evidence="2 3">
    <name type="scientific">Brevundimonas nasdae</name>
    <dbReference type="NCBI Taxonomy" id="172043"/>
    <lineage>
        <taxon>Bacteria</taxon>
        <taxon>Pseudomonadati</taxon>
        <taxon>Pseudomonadota</taxon>
        <taxon>Alphaproteobacteria</taxon>
        <taxon>Caulobacterales</taxon>
        <taxon>Caulobacteraceae</taxon>
        <taxon>Brevundimonas</taxon>
    </lineage>
</organism>
<evidence type="ECO:0000313" key="3">
    <source>
        <dbReference type="Proteomes" id="UP000031166"/>
    </source>
</evidence>
<comment type="caution">
    <text evidence="2">The sequence shown here is derived from an EMBL/GenBank/DDBJ whole genome shotgun (WGS) entry which is preliminary data.</text>
</comment>
<evidence type="ECO:0000313" key="2">
    <source>
        <dbReference type="EMBL" id="KIC60513.1"/>
    </source>
</evidence>
<proteinExistence type="predicted"/>
<reference evidence="2 3" key="1">
    <citation type="submission" date="2014-12" db="EMBL/GenBank/DDBJ databases">
        <title>Genome sequencing of Brevundimonas nasdae TPW30.</title>
        <authorList>
            <person name="Tan P.W."/>
            <person name="Chan K.-G."/>
        </authorList>
    </citation>
    <scope>NUCLEOTIDE SEQUENCE [LARGE SCALE GENOMIC DNA]</scope>
    <source>
        <strain evidence="2 3">TPW30</strain>
    </source>
</reference>
<accession>A0A0B4E1R0</accession>
<gene>
    <name evidence="2" type="ORF">RM53_03425</name>
</gene>
<dbReference type="Proteomes" id="UP000031166">
    <property type="component" value="Unassembled WGS sequence"/>
</dbReference>